<gene>
    <name evidence="1" type="ORF">ACFO0C_28080</name>
</gene>
<dbReference type="EMBL" id="JBHSBL010000019">
    <property type="protein sequence ID" value="MFC4068807.1"/>
    <property type="molecule type" value="Genomic_DNA"/>
</dbReference>
<dbReference type="Proteomes" id="UP001595867">
    <property type="component" value="Unassembled WGS sequence"/>
</dbReference>
<organism evidence="1 2">
    <name type="scientific">Actinoplanes subglobosus</name>
    <dbReference type="NCBI Taxonomy" id="1547892"/>
    <lineage>
        <taxon>Bacteria</taxon>
        <taxon>Bacillati</taxon>
        <taxon>Actinomycetota</taxon>
        <taxon>Actinomycetes</taxon>
        <taxon>Micromonosporales</taxon>
        <taxon>Micromonosporaceae</taxon>
        <taxon>Actinoplanes</taxon>
    </lineage>
</organism>
<evidence type="ECO:0000313" key="2">
    <source>
        <dbReference type="Proteomes" id="UP001595867"/>
    </source>
</evidence>
<dbReference type="RefSeq" id="WP_378069693.1">
    <property type="nucleotide sequence ID" value="NZ_JBHSBL010000019.1"/>
</dbReference>
<name>A0ABV8IX05_9ACTN</name>
<proteinExistence type="predicted"/>
<dbReference type="SUPFAM" id="SSF69322">
    <property type="entry name" value="Tricorn protease domain 2"/>
    <property type="match status" value="1"/>
</dbReference>
<evidence type="ECO:0000313" key="1">
    <source>
        <dbReference type="EMBL" id="MFC4068807.1"/>
    </source>
</evidence>
<sequence length="317" mass="33926">MPSARLVATLTAPLDPASSDPPEVRYLAGRTLLVQRGDTEVAVGDRRFPAPWPRGYGSLAVAPAGDVVVFAGVHALRAVGADGWEVRHGCWSDAMCEVAHETFDEYAGDHDHLHAGEGSAAFSPDGRLVWAHVRTGDEEEWLVLDAADGTVLGRAPTGTVASISVHFPHPDPARMGLTVGEGEEHSPVLWGQWDGEKLTVQELVENILLDVSPSGDHFLTADLDLRGLNLYRTGDPTELRTHRTGDTVWDIQAAFPWESVAVVGTEDEHRLLDLDTMTVGGPITYPAPASGPALPAGPGIWATTTRDAVHLWTLDPG</sequence>
<accession>A0ABV8IX05</accession>
<reference evidence="2" key="1">
    <citation type="journal article" date="2019" name="Int. J. Syst. Evol. Microbiol.">
        <title>The Global Catalogue of Microorganisms (GCM) 10K type strain sequencing project: providing services to taxonomists for standard genome sequencing and annotation.</title>
        <authorList>
            <consortium name="The Broad Institute Genomics Platform"/>
            <consortium name="The Broad Institute Genome Sequencing Center for Infectious Disease"/>
            <person name="Wu L."/>
            <person name="Ma J."/>
        </authorList>
    </citation>
    <scope>NUCLEOTIDE SEQUENCE [LARGE SCALE GENOMIC DNA]</scope>
    <source>
        <strain evidence="2">TBRC 5832</strain>
    </source>
</reference>
<comment type="caution">
    <text evidence="1">The sequence shown here is derived from an EMBL/GenBank/DDBJ whole genome shotgun (WGS) entry which is preliminary data.</text>
</comment>
<keyword evidence="2" id="KW-1185">Reference proteome</keyword>
<evidence type="ECO:0008006" key="3">
    <source>
        <dbReference type="Google" id="ProtNLM"/>
    </source>
</evidence>
<protein>
    <recommendedName>
        <fullName evidence="3">WD40 repeat domain-containing protein</fullName>
    </recommendedName>
</protein>